<feature type="domain" description="Acyl-CoA dehydrogenase/oxidase N-terminal" evidence="25">
    <location>
        <begin position="8"/>
        <end position="133"/>
    </location>
</feature>
<dbReference type="InterPro" id="IPR050741">
    <property type="entry name" value="Acyl-CoA_dehydrogenase"/>
</dbReference>
<dbReference type="FunFam" id="2.40.110.10:FF:000002">
    <property type="entry name" value="Acyl-CoA dehydrogenase fadE12"/>
    <property type="match status" value="1"/>
</dbReference>
<evidence type="ECO:0000256" key="14">
    <source>
        <dbReference type="ARBA" id="ARBA00040622"/>
    </source>
</evidence>
<comment type="catalytic activity">
    <reaction evidence="20">
        <text>hexacosanoyl-CoA + oxidized [electron-transfer flavoprotein] + H(+) = (2E)-hexacosenoyl-CoA + reduced [electron-transfer flavoprotein]</text>
        <dbReference type="Rhea" id="RHEA:48216"/>
        <dbReference type="Rhea" id="RHEA-COMP:10685"/>
        <dbReference type="Rhea" id="RHEA-COMP:10686"/>
        <dbReference type="ChEBI" id="CHEBI:15378"/>
        <dbReference type="ChEBI" id="CHEBI:57692"/>
        <dbReference type="ChEBI" id="CHEBI:58307"/>
        <dbReference type="ChEBI" id="CHEBI:64868"/>
        <dbReference type="ChEBI" id="CHEBI:74281"/>
    </reaction>
    <physiologicalReaction direction="left-to-right" evidence="20">
        <dbReference type="Rhea" id="RHEA:48217"/>
    </physiologicalReaction>
</comment>
<comment type="cofactor">
    <cofactor evidence="1">
        <name>FAD</name>
        <dbReference type="ChEBI" id="CHEBI:57692"/>
    </cofactor>
</comment>
<dbReference type="Pfam" id="PF01636">
    <property type="entry name" value="APH"/>
    <property type="match status" value="1"/>
</dbReference>
<evidence type="ECO:0000256" key="15">
    <source>
        <dbReference type="ARBA" id="ARBA00046026"/>
    </source>
</evidence>
<comment type="subunit">
    <text evidence="6">Homodimer.</text>
</comment>
<comment type="catalytic activity">
    <reaction evidence="21">
        <text>eicosanoyl-CoA + oxidized [electron-transfer flavoprotein] + H(+) = (2E)-eicosenoyl-CoA + reduced [electron-transfer flavoprotein]</text>
        <dbReference type="Rhea" id="RHEA:47236"/>
        <dbReference type="Rhea" id="RHEA-COMP:10685"/>
        <dbReference type="Rhea" id="RHEA-COMP:10686"/>
        <dbReference type="ChEBI" id="CHEBI:15378"/>
        <dbReference type="ChEBI" id="CHEBI:57380"/>
        <dbReference type="ChEBI" id="CHEBI:57692"/>
        <dbReference type="ChEBI" id="CHEBI:58307"/>
        <dbReference type="ChEBI" id="CHEBI:74691"/>
    </reaction>
    <physiologicalReaction direction="left-to-right" evidence="21">
        <dbReference type="Rhea" id="RHEA:47237"/>
    </physiologicalReaction>
</comment>
<comment type="subcellular location">
    <subcellularLocation>
        <location evidence="3">Mitochondrion membrane</location>
    </subcellularLocation>
    <subcellularLocation>
        <location evidence="2">Peroxisome</location>
    </subcellularLocation>
</comment>
<evidence type="ECO:0000259" key="25">
    <source>
        <dbReference type="Pfam" id="PF02771"/>
    </source>
</evidence>
<comment type="pathway">
    <text evidence="4">Lipid metabolism; fatty acid beta-oxidation.</text>
</comment>
<dbReference type="InterPro" id="IPR002575">
    <property type="entry name" value="Aminoglycoside_PTrfase"/>
</dbReference>
<keyword evidence="27" id="KW-1185">Reference proteome</keyword>
<evidence type="ECO:0000259" key="24">
    <source>
        <dbReference type="Pfam" id="PF02770"/>
    </source>
</evidence>
<evidence type="ECO:0000256" key="10">
    <source>
        <dbReference type="ARBA" id="ARBA00023002"/>
    </source>
</evidence>
<evidence type="ECO:0000259" key="22">
    <source>
        <dbReference type="Pfam" id="PF00441"/>
    </source>
</evidence>
<evidence type="ECO:0000256" key="20">
    <source>
        <dbReference type="ARBA" id="ARBA00048399"/>
    </source>
</evidence>
<keyword evidence="11" id="KW-0443">Lipid metabolism</keyword>
<evidence type="ECO:0000256" key="4">
    <source>
        <dbReference type="ARBA" id="ARBA00005005"/>
    </source>
</evidence>
<evidence type="ECO:0000256" key="3">
    <source>
        <dbReference type="ARBA" id="ARBA00004325"/>
    </source>
</evidence>
<feature type="domain" description="Acyl-CoA oxidase/dehydrogenase middle" evidence="24">
    <location>
        <begin position="138"/>
        <end position="239"/>
    </location>
</feature>
<evidence type="ECO:0000256" key="7">
    <source>
        <dbReference type="ARBA" id="ARBA00022630"/>
    </source>
</evidence>
<dbReference type="InterPro" id="IPR046373">
    <property type="entry name" value="Acyl-CoA_Oxase/DH_mid-dom_sf"/>
</dbReference>
<proteinExistence type="inferred from homology"/>
<dbReference type="GO" id="GO:0033539">
    <property type="term" value="P:fatty acid beta-oxidation using acyl-CoA dehydrogenase"/>
    <property type="evidence" value="ECO:0007669"/>
    <property type="project" value="TreeGrafter"/>
</dbReference>
<keyword evidence="10" id="KW-0560">Oxidoreductase</keyword>
<dbReference type="InterPro" id="IPR009100">
    <property type="entry name" value="AcylCoA_DH/oxidase_NM_dom_sf"/>
</dbReference>
<evidence type="ECO:0000256" key="16">
    <source>
        <dbReference type="ARBA" id="ARBA00047443"/>
    </source>
</evidence>
<evidence type="ECO:0000256" key="19">
    <source>
        <dbReference type="ARBA" id="ARBA00048395"/>
    </source>
</evidence>
<keyword evidence="13" id="KW-0576">Peroxisome</keyword>
<dbReference type="SUPFAM" id="SSF56645">
    <property type="entry name" value="Acyl-CoA dehydrogenase NM domain-like"/>
    <property type="match status" value="1"/>
</dbReference>
<name>A0A7R9LD16_9ACAR</name>
<gene>
    <name evidence="26" type="ORF">ONB1V03_LOCUS1989</name>
</gene>
<dbReference type="InterPro" id="IPR006091">
    <property type="entry name" value="Acyl-CoA_Oxase/DH_mid-dom"/>
</dbReference>
<dbReference type="InterPro" id="IPR041726">
    <property type="entry name" value="ACAD10_11_N"/>
</dbReference>
<accession>A0A7R9LD16</accession>
<protein>
    <recommendedName>
        <fullName evidence="14">Acyl-CoA dehydrogenase family member 11</fullName>
    </recommendedName>
</protein>
<dbReference type="Proteomes" id="UP000728032">
    <property type="component" value="Unassembled WGS sequence"/>
</dbReference>
<evidence type="ECO:0000256" key="13">
    <source>
        <dbReference type="ARBA" id="ARBA00023140"/>
    </source>
</evidence>
<dbReference type="PANTHER" id="PTHR48083">
    <property type="entry name" value="MEDIUM-CHAIN SPECIFIC ACYL-COA DEHYDROGENASE, MITOCHONDRIAL-RELATED"/>
    <property type="match status" value="1"/>
</dbReference>
<dbReference type="Gene3D" id="1.10.540.10">
    <property type="entry name" value="Acyl-CoA dehydrogenase/oxidase, N-terminal domain"/>
    <property type="match status" value="1"/>
</dbReference>
<comment type="catalytic activity">
    <reaction evidence="17">
        <text>docosanoyl-CoA + oxidized [electron-transfer flavoprotein] + H(+) = (2E)-docosenoyl-CoA + reduced [electron-transfer flavoprotein]</text>
        <dbReference type="Rhea" id="RHEA:47228"/>
        <dbReference type="Rhea" id="RHEA-COMP:10685"/>
        <dbReference type="Rhea" id="RHEA-COMP:10686"/>
        <dbReference type="ChEBI" id="CHEBI:15378"/>
        <dbReference type="ChEBI" id="CHEBI:57692"/>
        <dbReference type="ChEBI" id="CHEBI:58307"/>
        <dbReference type="ChEBI" id="CHEBI:65059"/>
        <dbReference type="ChEBI" id="CHEBI:74692"/>
    </reaction>
    <physiologicalReaction direction="left-to-right" evidence="17">
        <dbReference type="Rhea" id="RHEA:47229"/>
    </physiologicalReaction>
</comment>
<evidence type="ECO:0000313" key="27">
    <source>
        <dbReference type="Proteomes" id="UP000728032"/>
    </source>
</evidence>
<comment type="similarity">
    <text evidence="5">Belongs to the acyl-CoA dehydrogenase family.</text>
</comment>
<dbReference type="InterPro" id="IPR009075">
    <property type="entry name" value="AcylCo_DH/oxidase_C"/>
</dbReference>
<dbReference type="SUPFAM" id="SSF47203">
    <property type="entry name" value="Acyl-CoA dehydrogenase C-terminal domain-like"/>
    <property type="match status" value="1"/>
</dbReference>
<dbReference type="SUPFAM" id="SSF56112">
    <property type="entry name" value="Protein kinase-like (PK-like)"/>
    <property type="match status" value="1"/>
</dbReference>
<comment type="catalytic activity">
    <reaction evidence="16">
        <text>a 2,3-saturated acyl-CoA + oxidized [electron-transfer flavoprotein] + H(+) = a (2E)-enoyl-CoA + reduced [electron-transfer flavoprotein]</text>
        <dbReference type="Rhea" id="RHEA:44704"/>
        <dbReference type="Rhea" id="RHEA-COMP:10685"/>
        <dbReference type="Rhea" id="RHEA-COMP:10686"/>
        <dbReference type="ChEBI" id="CHEBI:15378"/>
        <dbReference type="ChEBI" id="CHEBI:57692"/>
        <dbReference type="ChEBI" id="CHEBI:58307"/>
        <dbReference type="ChEBI" id="CHEBI:58856"/>
        <dbReference type="ChEBI" id="CHEBI:65111"/>
    </reaction>
    <physiologicalReaction direction="left-to-right" evidence="16">
        <dbReference type="Rhea" id="RHEA:44705"/>
    </physiologicalReaction>
</comment>
<evidence type="ECO:0000256" key="2">
    <source>
        <dbReference type="ARBA" id="ARBA00004275"/>
    </source>
</evidence>
<feature type="domain" description="Aminoglycoside phosphotransferase" evidence="23">
    <location>
        <begin position="456"/>
        <end position="681"/>
    </location>
</feature>
<evidence type="ECO:0000256" key="18">
    <source>
        <dbReference type="ARBA" id="ARBA00048086"/>
    </source>
</evidence>
<feature type="non-terminal residue" evidence="26">
    <location>
        <position position="791"/>
    </location>
</feature>
<dbReference type="GO" id="GO:0005777">
    <property type="term" value="C:peroxisome"/>
    <property type="evidence" value="ECO:0007669"/>
    <property type="project" value="UniProtKB-SubCell"/>
</dbReference>
<dbReference type="EMBL" id="OC915242">
    <property type="protein sequence ID" value="CAD7639450.1"/>
    <property type="molecule type" value="Genomic_DNA"/>
</dbReference>
<dbReference type="InterPro" id="IPR011009">
    <property type="entry name" value="Kinase-like_dom_sf"/>
</dbReference>
<dbReference type="Pfam" id="PF00441">
    <property type="entry name" value="Acyl-CoA_dh_1"/>
    <property type="match status" value="1"/>
</dbReference>
<evidence type="ECO:0000256" key="9">
    <source>
        <dbReference type="ARBA" id="ARBA00022832"/>
    </source>
</evidence>
<evidence type="ECO:0000256" key="12">
    <source>
        <dbReference type="ARBA" id="ARBA00023136"/>
    </source>
</evidence>
<dbReference type="AlphaFoldDB" id="A0A7R9LD16"/>
<evidence type="ECO:0000259" key="23">
    <source>
        <dbReference type="Pfam" id="PF01636"/>
    </source>
</evidence>
<evidence type="ECO:0000256" key="6">
    <source>
        <dbReference type="ARBA" id="ARBA00011738"/>
    </source>
</evidence>
<feature type="domain" description="Acyl-CoA dehydrogenase/oxidase C-terminal" evidence="22">
    <location>
        <begin position="251"/>
        <end position="399"/>
    </location>
</feature>
<dbReference type="Gene3D" id="1.20.140.10">
    <property type="entry name" value="Butyryl-CoA Dehydrogenase, subunit A, domain 3"/>
    <property type="match status" value="1"/>
</dbReference>
<reference evidence="26" key="1">
    <citation type="submission" date="2020-11" db="EMBL/GenBank/DDBJ databases">
        <authorList>
            <person name="Tran Van P."/>
        </authorList>
    </citation>
    <scope>NUCLEOTIDE SEQUENCE</scope>
</reference>
<dbReference type="Pfam" id="PF02770">
    <property type="entry name" value="Acyl-CoA_dh_M"/>
    <property type="match status" value="1"/>
</dbReference>
<dbReference type="OrthoDB" id="8300107at2759"/>
<evidence type="ECO:0000256" key="5">
    <source>
        <dbReference type="ARBA" id="ARBA00009347"/>
    </source>
</evidence>
<comment type="catalytic activity">
    <reaction evidence="19">
        <text>tricosanoyl-CoA + oxidized [electron-transfer flavoprotein] + H(+) = (2E)-tricosenoyl-CoA + reduced [electron-transfer flavoprotein]</text>
        <dbReference type="Rhea" id="RHEA:48220"/>
        <dbReference type="Rhea" id="RHEA-COMP:10685"/>
        <dbReference type="Rhea" id="RHEA-COMP:10686"/>
        <dbReference type="ChEBI" id="CHEBI:15378"/>
        <dbReference type="ChEBI" id="CHEBI:57692"/>
        <dbReference type="ChEBI" id="CHEBI:58307"/>
        <dbReference type="ChEBI" id="CHEBI:90118"/>
        <dbReference type="ChEBI" id="CHEBI:90119"/>
    </reaction>
    <physiologicalReaction direction="left-to-right" evidence="19">
        <dbReference type="Rhea" id="RHEA:48221"/>
    </physiologicalReaction>
</comment>
<dbReference type="CDD" id="cd05154">
    <property type="entry name" value="ACAD10_11_N-like"/>
    <property type="match status" value="1"/>
</dbReference>
<dbReference type="EMBL" id="CAJPVJ010000417">
    <property type="protein sequence ID" value="CAG2162394.1"/>
    <property type="molecule type" value="Genomic_DNA"/>
</dbReference>
<dbReference type="Gene3D" id="3.30.200.20">
    <property type="entry name" value="Phosphorylase Kinase, domain 1"/>
    <property type="match status" value="1"/>
</dbReference>
<comment type="function">
    <text evidence="15">Acyl-CoA dehydrogenase, that exhibits maximal activity towards saturated C22-CoA. Probably participates in beta-oxydation and energy production but could also play a role in the metabolism of specific fatty acids to control fatty acids composition of cellular lipids in brain.</text>
</comment>
<keyword evidence="7" id="KW-0285">Flavoprotein</keyword>
<evidence type="ECO:0000256" key="1">
    <source>
        <dbReference type="ARBA" id="ARBA00001974"/>
    </source>
</evidence>
<sequence length="791" mass="89312">MFELSARAQEFVERTQAFIKNEIEPVEADFWNEVHHLNQGGDWTKWQWPAQLELLKNKAKAAGLWNMFLPDPVLGAGLSVQEYAHIAELSGRSLIAPTVFNCNAPDSGNMEVLWRYGSDQQKQQWLKPLLEGKIRSVFCMTEPAVASSDATNMQATAVVDGDEIVLNGRKWWSSGLGDPNAKIIIFMAHTPDESKDRHHQHSMVLVPVDTQGVTIERMLPVFGDYDAPHGHGEISFNQVRVPVSNFIGGSGQGFEIAQGRLGPGRIHHCMRCIGAAEKALELMIDRGMSRTAFGKEVLKLGGNLERVADARVAIDQARLLTLYAAYKMDTQGTMAALTEISAIKVVAPSVLEKVVDMAIQIHGGMGVSRDTPLTAFFAQARSLRLADGPDEVHKGMIAKLELKKREMYGLKHKIQGNNMSVIDIGGSIREGEELDIRAVGNWLIENGSEISGNVEVTQYSGGASNWTYRLKYDNADLILRRPPKGTKAKSAHDMAREYHVQKWLAPYYPVLPEMVALCQDESVIGCDFYVMKRIEGIIPRAKLPPELNFTQQQVHELCINVLDKLIELHQVPYQGTELEKLGKGDGYCRRQVEGWDARYEKAHTINVPSFKFVRKWLNENIPADSNTCLIHNDWRFDNVILDPKNPTQVIGVLDWEMATIGDPLMDLGSALAYWVEDTDNQIFKSTRRQPTHLKGMLTRKEVVEYYLEKTGLKPDNWAFYEVFGIFRLAVIAQQIYYRYYHKQTDNPAFKDFWIVIHALHIRALKLIGLQKIEANEVAQKYLEKFKEILGK</sequence>
<organism evidence="26">
    <name type="scientific">Oppiella nova</name>
    <dbReference type="NCBI Taxonomy" id="334625"/>
    <lineage>
        <taxon>Eukaryota</taxon>
        <taxon>Metazoa</taxon>
        <taxon>Ecdysozoa</taxon>
        <taxon>Arthropoda</taxon>
        <taxon>Chelicerata</taxon>
        <taxon>Arachnida</taxon>
        <taxon>Acari</taxon>
        <taxon>Acariformes</taxon>
        <taxon>Sarcoptiformes</taxon>
        <taxon>Oribatida</taxon>
        <taxon>Brachypylina</taxon>
        <taxon>Oppioidea</taxon>
        <taxon>Oppiidae</taxon>
        <taxon>Oppiella</taxon>
    </lineage>
</organism>
<dbReference type="PANTHER" id="PTHR48083:SF13">
    <property type="entry name" value="ACYL-COA DEHYDROGENASE FAMILY MEMBER 11"/>
    <property type="match status" value="1"/>
</dbReference>
<dbReference type="Pfam" id="PF02771">
    <property type="entry name" value="Acyl-CoA_dh_N"/>
    <property type="match status" value="1"/>
</dbReference>
<keyword evidence="9" id="KW-0276">Fatty acid metabolism</keyword>
<dbReference type="InterPro" id="IPR036250">
    <property type="entry name" value="AcylCo_DH-like_C"/>
</dbReference>
<dbReference type="GO" id="GO:0003995">
    <property type="term" value="F:acyl-CoA dehydrogenase activity"/>
    <property type="evidence" value="ECO:0007669"/>
    <property type="project" value="TreeGrafter"/>
</dbReference>
<evidence type="ECO:0000256" key="17">
    <source>
        <dbReference type="ARBA" id="ARBA00048020"/>
    </source>
</evidence>
<evidence type="ECO:0000313" key="26">
    <source>
        <dbReference type="EMBL" id="CAD7639450.1"/>
    </source>
</evidence>
<evidence type="ECO:0000256" key="8">
    <source>
        <dbReference type="ARBA" id="ARBA00022827"/>
    </source>
</evidence>
<dbReference type="GO" id="GO:0050660">
    <property type="term" value="F:flavin adenine dinucleotide binding"/>
    <property type="evidence" value="ECO:0007669"/>
    <property type="project" value="InterPro"/>
</dbReference>
<dbReference type="InterPro" id="IPR013786">
    <property type="entry name" value="AcylCoA_DH/ox_N"/>
</dbReference>
<dbReference type="GO" id="GO:0031966">
    <property type="term" value="C:mitochondrial membrane"/>
    <property type="evidence" value="ECO:0007669"/>
    <property type="project" value="UniProtKB-SubCell"/>
</dbReference>
<comment type="catalytic activity">
    <reaction evidence="18">
        <text>tetracosanoyl-CoA + oxidized [electron-transfer flavoprotein] + H(+) = (2E)-tetracosenoyl-CoA + reduced [electron-transfer flavoprotein]</text>
        <dbReference type="Rhea" id="RHEA:47232"/>
        <dbReference type="Rhea" id="RHEA-COMP:10685"/>
        <dbReference type="Rhea" id="RHEA-COMP:10686"/>
        <dbReference type="ChEBI" id="CHEBI:15378"/>
        <dbReference type="ChEBI" id="CHEBI:57692"/>
        <dbReference type="ChEBI" id="CHEBI:58307"/>
        <dbReference type="ChEBI" id="CHEBI:65052"/>
        <dbReference type="ChEBI" id="CHEBI:74693"/>
    </reaction>
    <physiologicalReaction direction="left-to-right" evidence="18">
        <dbReference type="Rhea" id="RHEA:47233"/>
    </physiologicalReaction>
</comment>
<dbReference type="Gene3D" id="2.40.110.10">
    <property type="entry name" value="Butyryl-CoA Dehydrogenase, subunit A, domain 2"/>
    <property type="match status" value="1"/>
</dbReference>
<dbReference type="Gene3D" id="3.90.1200.10">
    <property type="match status" value="1"/>
</dbReference>
<evidence type="ECO:0000256" key="21">
    <source>
        <dbReference type="ARBA" id="ARBA00049140"/>
    </source>
</evidence>
<evidence type="ECO:0000256" key="11">
    <source>
        <dbReference type="ARBA" id="ARBA00023098"/>
    </source>
</evidence>
<dbReference type="InterPro" id="IPR037069">
    <property type="entry name" value="AcylCoA_DH/ox_N_sf"/>
</dbReference>
<keyword evidence="12" id="KW-0472">Membrane</keyword>
<keyword evidence="8" id="KW-0274">FAD</keyword>